<organism evidence="2 3">
    <name type="scientific">Candidatus Lokiarchaeum ossiferum</name>
    <dbReference type="NCBI Taxonomy" id="2951803"/>
    <lineage>
        <taxon>Archaea</taxon>
        <taxon>Promethearchaeati</taxon>
        <taxon>Promethearchaeota</taxon>
        <taxon>Promethearchaeia</taxon>
        <taxon>Promethearchaeales</taxon>
        <taxon>Promethearchaeaceae</taxon>
        <taxon>Candidatus Lokiarchaeum</taxon>
    </lineage>
</organism>
<evidence type="ECO:0008006" key="4">
    <source>
        <dbReference type="Google" id="ProtNLM"/>
    </source>
</evidence>
<dbReference type="EMBL" id="CP104013">
    <property type="protein sequence ID" value="UYP45582.1"/>
    <property type="molecule type" value="Genomic_DNA"/>
</dbReference>
<evidence type="ECO:0000313" key="3">
    <source>
        <dbReference type="Proteomes" id="UP001208689"/>
    </source>
</evidence>
<feature type="transmembrane region" description="Helical" evidence="1">
    <location>
        <begin position="157"/>
        <end position="175"/>
    </location>
</feature>
<feature type="transmembrane region" description="Helical" evidence="1">
    <location>
        <begin position="603"/>
        <end position="625"/>
    </location>
</feature>
<accession>A0ABY6HRT5</accession>
<feature type="transmembrane region" description="Helical" evidence="1">
    <location>
        <begin position="111"/>
        <end position="137"/>
    </location>
</feature>
<feature type="transmembrane region" description="Helical" evidence="1">
    <location>
        <begin position="20"/>
        <end position="40"/>
    </location>
</feature>
<evidence type="ECO:0000256" key="1">
    <source>
        <dbReference type="SAM" id="Phobius"/>
    </source>
</evidence>
<dbReference type="Proteomes" id="UP001208689">
    <property type="component" value="Chromosome"/>
</dbReference>
<dbReference type="PANTHER" id="PTHR30572">
    <property type="entry name" value="MEMBRANE COMPONENT OF TRANSPORTER-RELATED"/>
    <property type="match status" value="1"/>
</dbReference>
<proteinExistence type="predicted"/>
<keyword evidence="3" id="KW-1185">Reference proteome</keyword>
<dbReference type="InterPro" id="IPR050250">
    <property type="entry name" value="Macrolide_Exporter_MacB"/>
</dbReference>
<dbReference type="PANTHER" id="PTHR30572:SF4">
    <property type="entry name" value="ABC TRANSPORTER PERMEASE YTRF"/>
    <property type="match status" value="1"/>
</dbReference>
<keyword evidence="1" id="KW-1133">Transmembrane helix</keyword>
<feature type="transmembrane region" description="Helical" evidence="1">
    <location>
        <begin position="233"/>
        <end position="256"/>
    </location>
</feature>
<reference evidence="2" key="1">
    <citation type="submission" date="2022-09" db="EMBL/GenBank/DDBJ databases">
        <title>Actin cytoskeleton and complex cell architecture in an #Asgard archaeon.</title>
        <authorList>
            <person name="Ponce Toledo R.I."/>
            <person name="Schleper C."/>
            <person name="Rodrigues Oliveira T."/>
            <person name="Wollweber F."/>
            <person name="Xu J."/>
            <person name="Rittmann S."/>
            <person name="Klingl A."/>
            <person name="Pilhofer M."/>
        </authorList>
    </citation>
    <scope>NUCLEOTIDE SEQUENCE</scope>
    <source>
        <strain evidence="2">B-35</strain>
    </source>
</reference>
<keyword evidence="1" id="KW-0812">Transmembrane</keyword>
<protein>
    <recommendedName>
        <fullName evidence="4">ABC3 transporter permease protein domain-containing protein</fullName>
    </recommendedName>
</protein>
<feature type="transmembrane region" description="Helical" evidence="1">
    <location>
        <begin position="576"/>
        <end position="597"/>
    </location>
</feature>
<sequence>MSVNFAVKDLYFHSHQTKSTFWTNSTLIGMLIYFQCLNAGFGADADVIKMTIASFSVISFFYQYSSLLIKLIYILTVVLVIGNNHAIILSRKKDIASMKSTGCLPNLLYSYYLFELLFLVIINFAVGALGSVFFYIISYYIISSGIPSFKWVLDLKYGALLLVILILVTFFLNGAEIRKIGNKTYNQTKTGHIQDQMRAKLGKFWKKWLANKPVSMIIAIKNLKRKKYHVQQFLIIISIAGLVLFVSIIGALTIGLNNKQNIRDAQSKNILIIAADPIISSMEAYYNKFNDPTTDITVDIECENLLYNLTDFEPQLLNLLSNYSIDNIDHRLYSQLTVNPIMDSAIKSSLIATNPFLENSFKDCSSKKYEKLIPLQGIDSTCTSQNWKSIAGDQFNGSGVAIGDTLANAIFDYPLSQKIRLNSSKLGIDMNYPINSIVADSLNNGNSAYLSLKILQNIFDRPNFVNLLLIDFNSLLQTSNNISLFLKDVENLISNELGENFRLLDLTPTFKQNLQIVGIFQNIFLVISLVISVVILYLLYQYQRGRILEEQKDLIIIKTLGGKRSLLQNIIMIEQLFLLLVGLLLSFIAMLVIIMFFLLEAGILPSLIVPIITFVAVVGVFSAISRWNIMKIMKRNHTVVNCAQI</sequence>
<keyword evidence="1" id="KW-0472">Membrane</keyword>
<name>A0ABY6HRT5_9ARCH</name>
<gene>
    <name evidence="2" type="ORF">NEF87_001867</name>
</gene>
<feature type="transmembrane region" description="Helical" evidence="1">
    <location>
        <begin position="71"/>
        <end position="90"/>
    </location>
</feature>
<feature type="transmembrane region" description="Helical" evidence="1">
    <location>
        <begin position="519"/>
        <end position="540"/>
    </location>
</feature>
<evidence type="ECO:0000313" key="2">
    <source>
        <dbReference type="EMBL" id="UYP45582.1"/>
    </source>
</evidence>